<dbReference type="Pfam" id="PF00536">
    <property type="entry name" value="SAM_1"/>
    <property type="match status" value="1"/>
</dbReference>
<dbReference type="Pfam" id="PF24147">
    <property type="entry name" value="C2_SHIP1-2_2nd"/>
    <property type="match status" value="1"/>
</dbReference>
<comment type="caution">
    <text evidence="17">The sequence shown here is derived from an EMBL/GenBank/DDBJ whole genome shotgun (WGS) entry which is preliminary data.</text>
</comment>
<gene>
    <name evidence="17" type="ORF">JOQ06_021360</name>
</gene>
<keyword evidence="6" id="KW-0963">Cytoplasm</keyword>
<feature type="region of interest" description="Disordered" evidence="15">
    <location>
        <begin position="491"/>
        <end position="525"/>
    </location>
</feature>
<evidence type="ECO:0000256" key="10">
    <source>
        <dbReference type="ARBA" id="ARBA00022889"/>
    </source>
</evidence>
<accession>A0AAD6AE94</accession>
<dbReference type="InterPro" id="IPR057509">
    <property type="entry name" value="C2_SHIP1-2_2nd"/>
</dbReference>
<dbReference type="InterPro" id="IPR001660">
    <property type="entry name" value="SAM"/>
</dbReference>
<dbReference type="GO" id="GO:0050776">
    <property type="term" value="P:regulation of immune response"/>
    <property type="evidence" value="ECO:0007669"/>
    <property type="project" value="TreeGrafter"/>
</dbReference>
<evidence type="ECO:0000256" key="4">
    <source>
        <dbReference type="ARBA" id="ARBA00008734"/>
    </source>
</evidence>
<dbReference type="InterPro" id="IPR000300">
    <property type="entry name" value="IPPc"/>
</dbReference>
<dbReference type="PANTHER" id="PTHR46051">
    <property type="entry name" value="SH2 DOMAIN-CONTAINING PROTEIN"/>
    <property type="match status" value="1"/>
</dbReference>
<evidence type="ECO:0000256" key="13">
    <source>
        <dbReference type="ARBA" id="ARBA00023212"/>
    </source>
</evidence>
<evidence type="ECO:0000256" key="11">
    <source>
        <dbReference type="ARBA" id="ARBA00022999"/>
    </source>
</evidence>
<dbReference type="SUPFAM" id="SSF56219">
    <property type="entry name" value="DNase I-like"/>
    <property type="match status" value="1"/>
</dbReference>
<comment type="subcellular location">
    <subcellularLocation>
        <location evidence="3">Cytoplasm</location>
        <location evidence="3">Cytoskeleton</location>
    </subcellularLocation>
    <subcellularLocation>
        <location evidence="2">Membrane</location>
        <topology evidence="2">Peripheral membrane protein</topology>
    </subcellularLocation>
    <subcellularLocation>
        <location evidence="1">Nucleus</location>
    </subcellularLocation>
</comment>
<reference evidence="17" key="1">
    <citation type="submission" date="2022-11" db="EMBL/GenBank/DDBJ databases">
        <title>Chromosome-level genome of Pogonophryne albipinna.</title>
        <authorList>
            <person name="Jo E."/>
        </authorList>
    </citation>
    <scope>NUCLEOTIDE SEQUENCE</scope>
    <source>
        <strain evidence="17">SGF0006</strain>
        <tissue evidence="17">Muscle</tissue>
    </source>
</reference>
<keyword evidence="13" id="KW-0206">Cytoskeleton</keyword>
<dbReference type="GO" id="GO:0034485">
    <property type="term" value="F:phosphatidylinositol-3,4,5-trisphosphate 5-phosphatase activity"/>
    <property type="evidence" value="ECO:0007669"/>
    <property type="project" value="UniProtKB-EC"/>
</dbReference>
<keyword evidence="18" id="KW-1185">Reference proteome</keyword>
<evidence type="ECO:0000256" key="3">
    <source>
        <dbReference type="ARBA" id="ARBA00004245"/>
    </source>
</evidence>
<dbReference type="InterPro" id="IPR036691">
    <property type="entry name" value="Endo/exonu/phosph_ase_sf"/>
</dbReference>
<sequence>MSCAPKAVFLIQTETAIDPQASWVLCHGLGKTLDEMTVTIPHDLYVFGSQENSVCDREWVESLRALLKEQTELDYKPIAVQTLWNIKIAVLVKPEHENRISHVGMSSVKTGIANTLGNKGAVGVSFMFNGTSFGFVNCHLTSGNEKIARRNQNYLDILRLLSLGDKQLSSFDISLRFTHLFWLGDLNYRLDMDIQEILNYINRKEFEPLLKVDQLNLEREKNKVFLRFGEEEISFPPTYRYERGSRDTYVWQKQKATGMRTNSYPETHIVCNSYGCTDDIVTSDHSPVFGTFEVGVTSQFVSKKGLPKSSEQAYIEFESIEAIVKTASRTKFFIEFYSTCLEEFKKSYENDSQSSDNVNFLRVGWSNKQLTTLKPLLSEVEYLQDQHLLLTVKSLDGYESYGECVLALKSMIGSTPQQFHTYLSHRGEETGNIRGLMRVRVPSERMGTRERLYEWISVDKDETGAPKGKSTLASRVGHEYVKPSAVRKQLGELGKVSEEGERSIKEETAARPKQEGTDGDPSVCKNSYNNPAYYILEGVPNQSAAALSAELLPSPTSSNPQVTKAPIPSAGARTKPPFVASGPSHTRRPTTGHPVRAISEEGSSEDDGGAFGSTLNRPPPDFPPPPLPKGAVEMVAETPFSIHRALYPDLAEVRIQQPVLQPRWHSGRVSDEGEGEMAKTLSESEFSGHPPRAPSAPPLRGHPMGLNLDACRTFPPRNAITESIAEDMPEEALWGSSSSSLSVGESSVAEWLQRLGLERYEKGLLHNGWDDLEFLSDITEEDLEEAGVLDPAHKMILLESLRQQQPLK</sequence>
<dbReference type="InterPro" id="IPR013761">
    <property type="entry name" value="SAM/pointed_sf"/>
</dbReference>
<keyword evidence="12" id="KW-0472">Membrane</keyword>
<evidence type="ECO:0000256" key="12">
    <source>
        <dbReference type="ARBA" id="ARBA00023136"/>
    </source>
</evidence>
<feature type="compositionally biased region" description="Basic and acidic residues" evidence="15">
    <location>
        <begin position="495"/>
        <end position="516"/>
    </location>
</feature>
<dbReference type="GO" id="GO:0007155">
    <property type="term" value="P:cell adhesion"/>
    <property type="evidence" value="ECO:0007669"/>
    <property type="project" value="UniProtKB-KW"/>
</dbReference>
<dbReference type="EMBL" id="JAPTMU010000043">
    <property type="protein sequence ID" value="KAJ4923116.1"/>
    <property type="molecule type" value="Genomic_DNA"/>
</dbReference>
<evidence type="ECO:0000313" key="18">
    <source>
        <dbReference type="Proteomes" id="UP001219934"/>
    </source>
</evidence>
<evidence type="ECO:0000256" key="9">
    <source>
        <dbReference type="ARBA" id="ARBA00022859"/>
    </source>
</evidence>
<evidence type="ECO:0000256" key="5">
    <source>
        <dbReference type="ARBA" id="ARBA00012981"/>
    </source>
</evidence>
<dbReference type="GO" id="GO:0043569">
    <property type="term" value="P:negative regulation of insulin-like growth factor receptor signaling pathway"/>
    <property type="evidence" value="ECO:0007669"/>
    <property type="project" value="TreeGrafter"/>
</dbReference>
<name>A0AAD6AE94_9TELE</name>
<dbReference type="GO" id="GO:0005856">
    <property type="term" value="C:cytoskeleton"/>
    <property type="evidence" value="ECO:0007669"/>
    <property type="project" value="UniProtKB-SubCell"/>
</dbReference>
<keyword evidence="14" id="KW-0539">Nucleus</keyword>
<evidence type="ECO:0000313" key="17">
    <source>
        <dbReference type="EMBL" id="KAJ4923116.1"/>
    </source>
</evidence>
<evidence type="ECO:0000256" key="15">
    <source>
        <dbReference type="SAM" id="MobiDB-lite"/>
    </source>
</evidence>
<dbReference type="SMART" id="SM00454">
    <property type="entry name" value="SAM"/>
    <property type="match status" value="1"/>
</dbReference>
<evidence type="ECO:0000256" key="14">
    <source>
        <dbReference type="ARBA" id="ARBA00023242"/>
    </source>
</evidence>
<comment type="similarity">
    <text evidence="4">Belongs to the inositol 1,4,5-trisphosphate 5-phosphatase family.</text>
</comment>
<dbReference type="Pfam" id="PF22669">
    <property type="entry name" value="Exo_endo_phos2"/>
    <property type="match status" value="1"/>
</dbReference>
<dbReference type="GO" id="GO:0046856">
    <property type="term" value="P:phosphatidylinositol dephosphorylation"/>
    <property type="evidence" value="ECO:0007669"/>
    <property type="project" value="InterPro"/>
</dbReference>
<dbReference type="FunFam" id="3.60.10.10:FF:000005">
    <property type="entry name" value="phosphatidylinositol 3,4,5-trisphosphate 5-phosphatase 1"/>
    <property type="match status" value="1"/>
</dbReference>
<evidence type="ECO:0000256" key="6">
    <source>
        <dbReference type="ARBA" id="ARBA00022490"/>
    </source>
</evidence>
<evidence type="ECO:0000256" key="8">
    <source>
        <dbReference type="ARBA" id="ARBA00022801"/>
    </source>
</evidence>
<keyword evidence="10" id="KW-0130">Cell adhesion</keyword>
<dbReference type="Proteomes" id="UP001219934">
    <property type="component" value="Unassembled WGS sequence"/>
</dbReference>
<dbReference type="GO" id="GO:0002376">
    <property type="term" value="P:immune system process"/>
    <property type="evidence" value="ECO:0007669"/>
    <property type="project" value="UniProtKB-KW"/>
</dbReference>
<dbReference type="EC" id="3.1.3.86" evidence="5"/>
<feature type="compositionally biased region" description="Pro residues" evidence="15">
    <location>
        <begin position="617"/>
        <end position="628"/>
    </location>
</feature>
<dbReference type="Gene3D" id="3.60.10.10">
    <property type="entry name" value="Endonuclease/exonuclease/phosphatase"/>
    <property type="match status" value="1"/>
</dbReference>
<dbReference type="Gene3D" id="1.10.150.50">
    <property type="entry name" value="Transcription Factor, Ets-1"/>
    <property type="match status" value="1"/>
</dbReference>
<evidence type="ECO:0000259" key="16">
    <source>
        <dbReference type="PROSITE" id="PS50105"/>
    </source>
</evidence>
<organism evidence="17 18">
    <name type="scientific">Pogonophryne albipinna</name>
    <dbReference type="NCBI Taxonomy" id="1090488"/>
    <lineage>
        <taxon>Eukaryota</taxon>
        <taxon>Metazoa</taxon>
        <taxon>Chordata</taxon>
        <taxon>Craniata</taxon>
        <taxon>Vertebrata</taxon>
        <taxon>Euteleostomi</taxon>
        <taxon>Actinopterygii</taxon>
        <taxon>Neopterygii</taxon>
        <taxon>Teleostei</taxon>
        <taxon>Neoteleostei</taxon>
        <taxon>Acanthomorphata</taxon>
        <taxon>Eupercaria</taxon>
        <taxon>Perciformes</taxon>
        <taxon>Notothenioidei</taxon>
        <taxon>Pogonophryne</taxon>
    </lineage>
</organism>
<dbReference type="SMART" id="SM00128">
    <property type="entry name" value="IPPc"/>
    <property type="match status" value="1"/>
</dbReference>
<evidence type="ECO:0000256" key="2">
    <source>
        <dbReference type="ARBA" id="ARBA00004170"/>
    </source>
</evidence>
<dbReference type="GO" id="GO:0005634">
    <property type="term" value="C:nucleus"/>
    <property type="evidence" value="ECO:0007669"/>
    <property type="project" value="UniProtKB-SubCell"/>
</dbReference>
<proteinExistence type="inferred from homology"/>
<evidence type="ECO:0000256" key="7">
    <source>
        <dbReference type="ARBA" id="ARBA00022553"/>
    </source>
</evidence>
<feature type="domain" description="SAM" evidence="16">
    <location>
        <begin position="743"/>
        <end position="807"/>
    </location>
</feature>
<dbReference type="PANTHER" id="PTHR46051:SF2">
    <property type="entry name" value="PHOSPHATIDYLINOSITOL 3,4,5-TRISPHOSPHATE 5-PHOSPHATASE 2"/>
    <property type="match status" value="1"/>
</dbReference>
<dbReference type="GO" id="GO:0005829">
    <property type="term" value="C:cytosol"/>
    <property type="evidence" value="ECO:0007669"/>
    <property type="project" value="TreeGrafter"/>
</dbReference>
<dbReference type="GO" id="GO:0016020">
    <property type="term" value="C:membrane"/>
    <property type="evidence" value="ECO:0007669"/>
    <property type="project" value="UniProtKB-SubCell"/>
</dbReference>
<dbReference type="SUPFAM" id="SSF47769">
    <property type="entry name" value="SAM/Pointed domain"/>
    <property type="match status" value="1"/>
</dbReference>
<dbReference type="PROSITE" id="PS50105">
    <property type="entry name" value="SAM_DOMAIN"/>
    <property type="match status" value="1"/>
</dbReference>
<keyword evidence="11" id="KW-0727">SH2 domain</keyword>
<dbReference type="AlphaFoldDB" id="A0AAD6AE94"/>
<keyword evidence="7" id="KW-0597">Phosphoprotein</keyword>
<keyword evidence="8" id="KW-0378">Hydrolase</keyword>
<dbReference type="GO" id="GO:0004445">
    <property type="term" value="F:inositol-polyphosphate 5-phosphatase activity"/>
    <property type="evidence" value="ECO:0007669"/>
    <property type="project" value="TreeGrafter"/>
</dbReference>
<evidence type="ECO:0000256" key="1">
    <source>
        <dbReference type="ARBA" id="ARBA00004123"/>
    </source>
</evidence>
<feature type="region of interest" description="Disordered" evidence="15">
    <location>
        <begin position="665"/>
        <end position="699"/>
    </location>
</feature>
<keyword evidence="9" id="KW-0391">Immunity</keyword>
<protein>
    <recommendedName>
        <fullName evidence="5">phosphatidylinositol-3,4,5-trisphosphate 5-phosphatase</fullName>
        <ecNumber evidence="5">3.1.3.86</ecNumber>
    </recommendedName>
</protein>
<feature type="region of interest" description="Disordered" evidence="15">
    <location>
        <begin position="552"/>
        <end position="631"/>
    </location>
</feature>